<proteinExistence type="predicted"/>
<dbReference type="EC" id="2.7.11.1" evidence="1"/>
<dbReference type="SUPFAM" id="SSF56112">
    <property type="entry name" value="Protein kinase-like (PK-like)"/>
    <property type="match status" value="1"/>
</dbReference>
<dbReference type="SMART" id="SM00146">
    <property type="entry name" value="PI3Kc"/>
    <property type="match status" value="1"/>
</dbReference>
<evidence type="ECO:0000256" key="2">
    <source>
        <dbReference type="ARBA" id="ARBA00022679"/>
    </source>
</evidence>
<evidence type="ECO:0000256" key="4">
    <source>
        <dbReference type="ARBA" id="ARBA00022777"/>
    </source>
</evidence>
<dbReference type="PROSITE" id="PS51190">
    <property type="entry name" value="FATC"/>
    <property type="match status" value="1"/>
</dbReference>
<dbReference type="GO" id="GO:0005634">
    <property type="term" value="C:nucleus"/>
    <property type="evidence" value="ECO:0007669"/>
    <property type="project" value="TreeGrafter"/>
</dbReference>
<dbReference type="Gene3D" id="3.30.1010.10">
    <property type="entry name" value="Phosphatidylinositol 3-kinase Catalytic Subunit, Chain A, domain 4"/>
    <property type="match status" value="1"/>
</dbReference>
<feature type="domain" description="PI3K/PI4K catalytic" evidence="8">
    <location>
        <begin position="1884"/>
        <end position="2228"/>
    </location>
</feature>
<dbReference type="PANTHER" id="PTHR11139:SF71">
    <property type="entry name" value="SERINE_THREONINE-PROTEIN KINASE SMG1"/>
    <property type="match status" value="1"/>
</dbReference>
<feature type="coiled-coil region" evidence="6">
    <location>
        <begin position="2316"/>
        <end position="2343"/>
    </location>
</feature>
<dbReference type="Gene3D" id="1.10.1070.11">
    <property type="entry name" value="Phosphatidylinositol 3-/4-kinase, catalytic domain"/>
    <property type="match status" value="1"/>
</dbReference>
<dbReference type="Pfam" id="PF26215">
    <property type="entry name" value="HTH_animal"/>
    <property type="match status" value="1"/>
</dbReference>
<dbReference type="SMART" id="SM01343">
    <property type="entry name" value="FATC"/>
    <property type="match status" value="1"/>
</dbReference>
<feature type="domain" description="FATC" evidence="9">
    <location>
        <begin position="3376"/>
        <end position="3406"/>
    </location>
</feature>
<dbReference type="InterPro" id="IPR036940">
    <property type="entry name" value="PI3/4_kinase_cat_sf"/>
</dbReference>
<evidence type="ECO:0000259" key="9">
    <source>
        <dbReference type="PROSITE" id="PS51190"/>
    </source>
</evidence>
<dbReference type="GO" id="GO:0004674">
    <property type="term" value="F:protein serine/threonine kinase activity"/>
    <property type="evidence" value="ECO:0007669"/>
    <property type="project" value="UniProtKB-EC"/>
</dbReference>
<dbReference type="EMBL" id="KL363234">
    <property type="protein sequence ID" value="KFD51907.1"/>
    <property type="molecule type" value="Genomic_DNA"/>
</dbReference>
<evidence type="ECO:0000256" key="6">
    <source>
        <dbReference type="SAM" id="Coils"/>
    </source>
</evidence>
<dbReference type="Proteomes" id="UP000030764">
    <property type="component" value="Unassembled WGS sequence"/>
</dbReference>
<keyword evidence="2" id="KW-0808">Transferase</keyword>
<keyword evidence="5" id="KW-0067">ATP-binding</keyword>
<dbReference type="InterPro" id="IPR003152">
    <property type="entry name" value="FATC_dom"/>
</dbReference>
<dbReference type="GO" id="GO:0005524">
    <property type="term" value="F:ATP binding"/>
    <property type="evidence" value="ECO:0007669"/>
    <property type="project" value="UniProtKB-KW"/>
</dbReference>
<name>A0A085M3W1_9BILA</name>
<keyword evidence="4" id="KW-0418">Kinase</keyword>
<accession>A0A085M3W1</accession>
<gene>
    <name evidence="10" type="ORF">M513_07236</name>
</gene>
<sequence length="3406" mass="386048">MESSRPSGRHDWMSLALFAFKNGDNAQKMAVCDDICIRFRSGAILHNNQPSPLEAITCIGEGLRTQFRILFTEGTQKVLNALVSSFVSTESVQEKDFFMRLLGAKLFGSLKTICLTPNKGLMAMPIVGNILMQLFRSYNQSCSNFLNSCLESALITLNLQENDEMMFQRCLSKALERADFSLFIELPIALTALTICLEASSAAVTTTGQRVSFKRYDGRSKTFSFLQQIYVTLSDYFLYYLHLDAVKNADMHELTSTAHCIMEEDVHCFRDVYSSMNSCFQWARCRLGILVEDRIEHDPQLIHYAVELCSIVLATRRFMSDEAICISLLSLAKAIAILPEDGTKFFIGKIAGTDGMLLQLSHDRSKLVNVYAFKIFAALFYGKSETHVAEMCRFIIEEIKVLVGILEDYFSVSSSGGLPVGETVHFHCEESGLCALKRTEIQILDFIVICKQLITDRSLNIDYEKYIANNYGMAGFHRRRCNVTMDFSEVSDEMTIGLSEPPSSEDEEAEGQEAGNCWTTPVPDEVDGWESPTADTYSLSVRLENITKALSYFFLTLFNCIPTCSDWLSIYFPDIQYSIISFASCLFRSQTYFLEQPSCSMKELYRAADLFDRIVKLCSEVLKNVYVPLNTRNLVYSCIESVFSAPYVDKLGELISSDGFTILLLSVFTYHDDMTKCCDSLVKLLHSILAREKIFLPEAVQTKCAEMCIWLCARTLNKNWLSNLRILLPLFSYKLNFPREEVADTQNKLRAVQIDHMVTYSSVLASYMKFIALEERWPLNFEAEIIRIASLLSEIPRTLPLKKESCNTFMRYPGSSLHFVNVTLAQILVEDELVCFDYGCPLSLGQALQRLVSFGSSSMESAVHIFTPNFHERWARSHLLLPFLRQLAKHVYNACVGTAFALSSATSDVPRDFYEVNNVYCGLSLGLIQPLAVSCAVQYGEYTMAVEFASQLCLKETFLFKGQLQAKRCILFSLMNALSEIGASSSIDGICSVLTDDLKDINSLCKISSCKAAECYEGAAGLCANFISDQVSSGRSISSDSSLLKHCINEMVDCYVSVNDVNAALECLNKICHLSPASNVHRPSIAQYAEIMKLLGSFTEPIYDFDSFDYDPRGYEDYLRLCDCCISLLAGKTDISRRSALQSCVTKLSSDLADKRYLYSAVFKPLELRSDLELRNDLLKLCTLSSPDKSRGLDRFPSIRKAILLKLNVFKNSCTGLPRCNTVVFQMATSLSRISVEDYKIKQLTLMYNVFLATGQLEHGHDLCFPDFCTEFSRRARKTGNTNLALRILNYHFNCTDMAEVIDQFITLQRFSIAKLSCGYEYAKALYQYGEKSAAFSLVYRMICQSVEFFELPESLLDQSVMEHSTFMGSAAAICDYEKHMNKLSRSLLLLSRWMTECSGLGDILLADGSPVFEKYLEDELQSMESYVGTMTSDCVVGAMLQLSTRLNPKFVKGHILFAEWLSCYSVNLVCNKDESELFRLSPEDELFVNSCIPADIDIAQRNDVISLVSTVRSEFNNVTVSRADNPVYLYGFVSVKVTADSLRHRLLKIQHFNGIDALIQFWSHRHKLLLRLYEQMFCVFFRVLKLSPEDEFHLVETLLQIIDLLAKHFTDLFPLIQLGLHDINPKYWKNVIPQLFAHLNHPNKSAQGEFTKTLCSLAESMPESVLFPTIVRLHDKSTGFHLEEGRLECCKEVAAVLRNNNPKLVNDTIMFITELHRIMLLREEIWLALISYVDLDASKQLKLLNDFLKSPVLDVSDRPAIGFPNKLKKLRIVKELLFRIILQVYDITTAAPETRNEEEFNATVIPLLAKLISAIKDNSFLNILQLLTMLRQLHRTLSTRSSRQENLSLKIDDISPNLASLKNTEIPIPDVRHGGYPVTLRYVDCKASVLQTKTKPKRLCFVGSNGFRYFYLLKGAEDLNLDQRIMQFINVCNSLFASTPGRKQCGFYYCRSYSVTPLGPRCGLIGLVENCVPAFCVYKKWLTRQESTFEPKNFNERNVSLRPNDIFLAQLFPLLEEENVKDVRNRSKWPARLLKQVLLRLISETPRTLLSKEFWCAHTHADKWWEVQSAFIRSAAVASMVGYVVGLGDRHLDNLLINFDTGEMVNIDYNLCFDRGKHLRVPETVPFRLTQNIECALGIGGVEAAASRQQILPADTKKTVINHSGEPLQENETRVLAKGRNFVPTPKNLPLLDIIASAEGGLGPQGEFQKCCMNLIKMLRCKSATLLKLFDAFIYDPLIDWTAGYLGDGHGTVVQNITYALHPSSIDMHHYKETDFQLKKQLFCLYCRDSLVQWNCYNERLRNAVEAYSDTVMKVTGAESAVEEIEKELQLLRDRNVYLAEAKGDISHPVFTLSQRFAQFRSIEAKSAQLLAHLKGTSQFYDRLMNSYEVSSHQHCNVKHLAVFCQIAISALSPWETFKNNTEEVLAFSPTSIDLAMEFYKTTVQPQKLRMCDSLKNSLLLTYQNLRHLLASATELMPAYIELQRYMPVEFRNSYYLRKWLKLINGAIEMKSTNDAEKLEMECNELLNENPLSVKDASALGQAQKACHAVEAAFSTVSERSAKLSCKDFSNSSLELSLCQIYSASNDFLKMHVMRLVREKLLYVLEKVVDFNEHRAASNFRQFDPDFELKDMVFIMKHVKAAQQFLIVIQSESPSSVVALLQCFERVFNQLLDLIRGLTLEVIPELFSVAAINRGAVVKLLDLLMHFNTSSAITWDSLYDDLVISKIVVCVRNPLYVSTLQSRASCLLQEGLPEGLKPMQPVVKQIFDQYSMLETAILDMISLVTEAEQSDQYKMQNKSGSELFTPIVADSGFFSALFLCRYYATYLAFSGVLACSDFLRGFNLPDSLSDVFIQFPKLVVFTLLKQVLYGLASHVLYVVVTNVEEHSTPSLETEASSGAFKLLEELYRNVLFQWELKHKQRIALTFAKGLSVVHNVSLVFRWCNKEVVPSDRFVRSELLLHLRKLDQSLAEAVPSLQGGLESLTHFSAEMFSRLNWAAGANKVWNSHLESFKHAVVVDKQKIESTMNTCRQLNVYLNAIVSLETLPREADDTLSGNAETVRLVLNYVETSSLLNFEYSKLSQLELKLLNVLPPCMAEAPSGDWLVSLMAKTDQEIEKMNIKRDQSILRFSEAIKSSNAHLNSVRAEFSNFFEHTAETSSVVKNFAKLEENELFGQLHDFLRLCRFHAETAVSIIKSGQMLHNSISMWSKEVLSSVQAFEETNNLQDEVFFIACSERFEAEIICEFLGKRDRFAKFLNCLEQWTCSAMRYVGDIFAIVKKGREDALFEHPSSIFPGQIAYTIEKEVGKKVPFLDVLVHRKVKGGVVTGMVDRAVTICDPEFLNSELHHIATALQKNGYPQNFVTSTVTRRLHAPRDRLSDEVNNLIEEARNVDNLALMYEGWTAWV</sequence>
<dbReference type="InterPro" id="IPR050517">
    <property type="entry name" value="DDR_Repair_Kinase"/>
</dbReference>
<evidence type="ECO:0000256" key="1">
    <source>
        <dbReference type="ARBA" id="ARBA00012513"/>
    </source>
</evidence>
<dbReference type="PROSITE" id="PS50290">
    <property type="entry name" value="PI3_4_KINASE_3"/>
    <property type="match status" value="1"/>
</dbReference>
<dbReference type="Pfam" id="PF00454">
    <property type="entry name" value="PI3_PI4_kinase"/>
    <property type="match status" value="1"/>
</dbReference>
<dbReference type="InterPro" id="IPR011009">
    <property type="entry name" value="Kinase-like_dom_sf"/>
</dbReference>
<dbReference type="PROSITE" id="PS00916">
    <property type="entry name" value="PI3_4_KINASE_2"/>
    <property type="match status" value="1"/>
</dbReference>
<dbReference type="InterPro" id="IPR058912">
    <property type="entry name" value="HTH_animal"/>
</dbReference>
<dbReference type="InterPro" id="IPR018936">
    <property type="entry name" value="PI3/4_kinase_CS"/>
</dbReference>
<feature type="region of interest" description="Disordered" evidence="7">
    <location>
        <begin position="496"/>
        <end position="516"/>
    </location>
</feature>
<evidence type="ECO:0000256" key="3">
    <source>
        <dbReference type="ARBA" id="ARBA00022741"/>
    </source>
</evidence>
<protein>
    <recommendedName>
        <fullName evidence="1">non-specific serine/threonine protein kinase</fullName>
        <ecNumber evidence="1">2.7.11.1</ecNumber>
    </recommendedName>
</protein>
<keyword evidence="6" id="KW-0175">Coiled coil</keyword>
<dbReference type="SMART" id="SM01345">
    <property type="entry name" value="Rapamycin_bind"/>
    <property type="match status" value="1"/>
</dbReference>
<evidence type="ECO:0000256" key="5">
    <source>
        <dbReference type="ARBA" id="ARBA00022840"/>
    </source>
</evidence>
<evidence type="ECO:0000313" key="10">
    <source>
        <dbReference type="EMBL" id="KFD51907.1"/>
    </source>
</evidence>
<organism evidence="10 11">
    <name type="scientific">Trichuris suis</name>
    <name type="common">pig whipworm</name>
    <dbReference type="NCBI Taxonomy" id="68888"/>
    <lineage>
        <taxon>Eukaryota</taxon>
        <taxon>Metazoa</taxon>
        <taxon>Ecdysozoa</taxon>
        <taxon>Nematoda</taxon>
        <taxon>Enoplea</taxon>
        <taxon>Dorylaimia</taxon>
        <taxon>Trichinellida</taxon>
        <taxon>Trichuridae</taxon>
        <taxon>Trichuris</taxon>
    </lineage>
</organism>
<evidence type="ECO:0000313" key="11">
    <source>
        <dbReference type="Proteomes" id="UP000030764"/>
    </source>
</evidence>
<dbReference type="PANTHER" id="PTHR11139">
    <property type="entry name" value="ATAXIA TELANGIECTASIA MUTATED ATM -RELATED"/>
    <property type="match status" value="1"/>
</dbReference>
<dbReference type="InterPro" id="IPR000403">
    <property type="entry name" value="PI3/4_kinase_cat_dom"/>
</dbReference>
<dbReference type="GO" id="GO:0000184">
    <property type="term" value="P:nuclear-transcribed mRNA catabolic process, nonsense-mediated decay"/>
    <property type="evidence" value="ECO:0007669"/>
    <property type="project" value="TreeGrafter"/>
</dbReference>
<reference evidence="10 11" key="1">
    <citation type="journal article" date="2014" name="Nat. Genet.">
        <title>Genome and transcriptome of the porcine whipworm Trichuris suis.</title>
        <authorList>
            <person name="Jex A.R."/>
            <person name="Nejsum P."/>
            <person name="Schwarz E.M."/>
            <person name="Hu L."/>
            <person name="Young N.D."/>
            <person name="Hall R.S."/>
            <person name="Korhonen P.K."/>
            <person name="Liao S."/>
            <person name="Thamsborg S."/>
            <person name="Xia J."/>
            <person name="Xu P."/>
            <person name="Wang S."/>
            <person name="Scheerlinck J.P."/>
            <person name="Hofmann A."/>
            <person name="Sternberg P.W."/>
            <person name="Wang J."/>
            <person name="Gasser R.B."/>
        </authorList>
    </citation>
    <scope>NUCLEOTIDE SEQUENCE [LARGE SCALE GENOMIC DNA]</scope>
    <source>
        <strain evidence="10">DCEP-RM93M</strain>
    </source>
</reference>
<keyword evidence="3" id="KW-0547">Nucleotide-binding</keyword>
<keyword evidence="11" id="KW-1185">Reference proteome</keyword>
<evidence type="ECO:0000259" key="8">
    <source>
        <dbReference type="PROSITE" id="PS50290"/>
    </source>
</evidence>
<dbReference type="Pfam" id="PF02260">
    <property type="entry name" value="FATC"/>
    <property type="match status" value="1"/>
</dbReference>
<evidence type="ECO:0000256" key="7">
    <source>
        <dbReference type="SAM" id="MobiDB-lite"/>
    </source>
</evidence>